<sequence length="156" mass="16404">MNMKKLVTLVVSSILVASLFGCQESSQTGTETSSNNGTSASVKSASNTTQTTDKTTKTDKIGKEKSVDKNNKSKTEATDKTTGKTTTGDLKTEVTKKLKEGLPGNKLEVEDKGGEVILKGTVGSEADLKKAETLVKAVKGVKTVKVEAKVEPAKKP</sequence>
<dbReference type="EMBL" id="CP021056">
    <property type="protein sequence ID" value="QXE23403.1"/>
    <property type="molecule type" value="Genomic_DNA"/>
</dbReference>
<feature type="compositionally biased region" description="Low complexity" evidence="1">
    <location>
        <begin position="25"/>
        <end position="39"/>
    </location>
</feature>
<feature type="domain" description="BON" evidence="3">
    <location>
        <begin position="82"/>
        <end position="152"/>
    </location>
</feature>
<dbReference type="PROSITE" id="PS51257">
    <property type="entry name" value="PROKAR_LIPOPROTEIN"/>
    <property type="match status" value="1"/>
</dbReference>
<protein>
    <submittedName>
        <fullName evidence="4">Transport-associated protein</fullName>
    </submittedName>
</protein>
<evidence type="ECO:0000313" key="5">
    <source>
        <dbReference type="Proteomes" id="UP000683511"/>
    </source>
</evidence>
<dbReference type="Gene3D" id="3.30.1340.30">
    <property type="match status" value="1"/>
</dbReference>
<dbReference type="AlphaFoldDB" id="A0A975T730"/>
<reference evidence="4" key="1">
    <citation type="submission" date="2017-04" db="EMBL/GenBank/DDBJ databases">
        <title>Genome deletions in a multicellular cyanobacterial endosymbiont for morphological adaptation in marine diatoms.</title>
        <authorList>
            <person name="Wang Y."/>
            <person name="Gao H."/>
            <person name="Li R."/>
            <person name="Xu X."/>
        </authorList>
    </citation>
    <scope>NUCLEOTIDE SEQUENCE</scope>
    <source>
        <strain evidence="4">FACHB 800</strain>
    </source>
</reference>
<feature type="compositionally biased region" description="Basic and acidic residues" evidence="1">
    <location>
        <begin position="90"/>
        <end position="100"/>
    </location>
</feature>
<feature type="region of interest" description="Disordered" evidence="1">
    <location>
        <begin position="25"/>
        <end position="106"/>
    </location>
</feature>
<dbReference type="Proteomes" id="UP000683511">
    <property type="component" value="Chromosome"/>
</dbReference>
<dbReference type="PROSITE" id="PS50914">
    <property type="entry name" value="BON"/>
    <property type="match status" value="1"/>
</dbReference>
<accession>A0A975T730</accession>
<name>A0A975T730_9NOST</name>
<gene>
    <name evidence="4" type="ORF">B6N60_02093</name>
</gene>
<keyword evidence="2" id="KW-0732">Signal</keyword>
<evidence type="ECO:0000256" key="2">
    <source>
        <dbReference type="SAM" id="SignalP"/>
    </source>
</evidence>
<dbReference type="InterPro" id="IPR007055">
    <property type="entry name" value="BON_dom"/>
</dbReference>
<dbReference type="KEGG" id="rsin:B6N60_02093"/>
<evidence type="ECO:0000259" key="3">
    <source>
        <dbReference type="PROSITE" id="PS50914"/>
    </source>
</evidence>
<evidence type="ECO:0000256" key="1">
    <source>
        <dbReference type="SAM" id="MobiDB-lite"/>
    </source>
</evidence>
<organism evidence="4 5">
    <name type="scientific">Richelia sinica FACHB-800</name>
    <dbReference type="NCBI Taxonomy" id="1357546"/>
    <lineage>
        <taxon>Bacteria</taxon>
        <taxon>Bacillati</taxon>
        <taxon>Cyanobacteriota</taxon>
        <taxon>Cyanophyceae</taxon>
        <taxon>Nostocales</taxon>
        <taxon>Nostocaceae</taxon>
        <taxon>Richelia</taxon>
    </lineage>
</organism>
<keyword evidence="5" id="KW-1185">Reference proteome</keyword>
<proteinExistence type="predicted"/>
<feature type="signal peptide" evidence="2">
    <location>
        <begin position="1"/>
        <end position="22"/>
    </location>
</feature>
<feature type="chain" id="PRO_5036941135" evidence="2">
    <location>
        <begin position="23"/>
        <end position="156"/>
    </location>
</feature>
<feature type="compositionally biased region" description="Basic and acidic residues" evidence="1">
    <location>
        <begin position="54"/>
        <end position="82"/>
    </location>
</feature>
<dbReference type="Pfam" id="PF04972">
    <property type="entry name" value="BON"/>
    <property type="match status" value="1"/>
</dbReference>
<evidence type="ECO:0000313" key="4">
    <source>
        <dbReference type="EMBL" id="QXE23403.1"/>
    </source>
</evidence>